<dbReference type="Gene3D" id="3.30.300.20">
    <property type="match status" value="1"/>
</dbReference>
<dbReference type="InterPro" id="IPR036102">
    <property type="entry name" value="OsmC/Ohrsf"/>
</dbReference>
<dbReference type="PANTHER" id="PTHR42830">
    <property type="entry name" value="OSMOTICALLY INDUCIBLE FAMILY PROTEIN"/>
    <property type="match status" value="1"/>
</dbReference>
<dbReference type="InterPro" id="IPR015946">
    <property type="entry name" value="KH_dom-like_a/b"/>
</dbReference>
<dbReference type="Pfam" id="PF02566">
    <property type="entry name" value="OsmC"/>
    <property type="match status" value="1"/>
</dbReference>
<dbReference type="InterPro" id="IPR052707">
    <property type="entry name" value="OsmC_Ohr_Peroxiredoxin"/>
</dbReference>
<dbReference type="Proteomes" id="UP000666369">
    <property type="component" value="Unassembled WGS sequence"/>
</dbReference>
<name>A0ABX0FFQ8_9BURK</name>
<protein>
    <submittedName>
        <fullName evidence="1">OsmC family peroxiredoxin</fullName>
    </submittedName>
</protein>
<comment type="caution">
    <text evidence="1">The sequence shown here is derived from an EMBL/GenBank/DDBJ whole genome shotgun (WGS) entry which is preliminary data.</text>
</comment>
<dbReference type="RefSeq" id="WP_166098616.1">
    <property type="nucleotide sequence ID" value="NZ_JAADJT010000001.1"/>
</dbReference>
<dbReference type="InterPro" id="IPR003718">
    <property type="entry name" value="OsmC/Ohr_fam"/>
</dbReference>
<dbReference type="SUPFAM" id="SSF82784">
    <property type="entry name" value="OsmC-like"/>
    <property type="match status" value="1"/>
</dbReference>
<proteinExistence type="predicted"/>
<reference evidence="1 2" key="1">
    <citation type="submission" date="2020-01" db="EMBL/GenBank/DDBJ databases">
        <authorList>
            <person name="Lee S.D."/>
        </authorList>
    </citation>
    <scope>NUCLEOTIDE SEQUENCE [LARGE SCALE GENOMIC DNA]</scope>
    <source>
        <strain evidence="1 2">SAP-35</strain>
    </source>
</reference>
<dbReference type="NCBIfam" id="TIGR03562">
    <property type="entry name" value="osmo_induc_OsmC"/>
    <property type="match status" value="1"/>
</dbReference>
<gene>
    <name evidence="1" type="ORF">GW587_03665</name>
</gene>
<dbReference type="InterPro" id="IPR019904">
    <property type="entry name" value="Peroxiredoxin_OsmC"/>
</dbReference>
<keyword evidence="2" id="KW-1185">Reference proteome</keyword>
<dbReference type="EMBL" id="JAADJT010000001">
    <property type="protein sequence ID" value="NGZ83358.1"/>
    <property type="molecule type" value="Genomic_DNA"/>
</dbReference>
<reference evidence="2" key="2">
    <citation type="submission" date="2023-07" db="EMBL/GenBank/DDBJ databases">
        <title>Duganella aceri sp. nov., isolated from tree sap.</title>
        <authorList>
            <person name="Kim I.S."/>
        </authorList>
    </citation>
    <scope>NUCLEOTIDE SEQUENCE [LARGE SCALE GENOMIC DNA]</scope>
    <source>
        <strain evidence="2">SAP-35</strain>
    </source>
</reference>
<sequence length="144" mass="15393">MKITRRANVSWSGGMKTGDGAISTQSGALDRHPYGYGSRFEQLSGTNPEELLAASHAGCFTMFLAYVLELEQLTPDLLETKAAITFEVSDSGFDITTSHLTLVAKIPGIDPARFNQLVAQAETGCAISKVMRAKISVEATLLPA</sequence>
<accession>A0ABX0FFQ8</accession>
<dbReference type="PANTHER" id="PTHR42830:SF1">
    <property type="entry name" value="OSMOTICALLY INDUCIBLE FAMILY PROTEIN"/>
    <property type="match status" value="1"/>
</dbReference>
<organism evidence="1 2">
    <name type="scientific">Duganella aceris</name>
    <dbReference type="NCBI Taxonomy" id="2703883"/>
    <lineage>
        <taxon>Bacteria</taxon>
        <taxon>Pseudomonadati</taxon>
        <taxon>Pseudomonadota</taxon>
        <taxon>Betaproteobacteria</taxon>
        <taxon>Burkholderiales</taxon>
        <taxon>Oxalobacteraceae</taxon>
        <taxon>Telluria group</taxon>
        <taxon>Duganella</taxon>
    </lineage>
</organism>
<evidence type="ECO:0000313" key="2">
    <source>
        <dbReference type="Proteomes" id="UP000666369"/>
    </source>
</evidence>
<evidence type="ECO:0000313" key="1">
    <source>
        <dbReference type="EMBL" id="NGZ83358.1"/>
    </source>
</evidence>